<comment type="caution">
    <text evidence="1">The sequence shown here is derived from an EMBL/GenBank/DDBJ whole genome shotgun (WGS) entry which is preliminary data.</text>
</comment>
<dbReference type="EMBL" id="QTSX02003565">
    <property type="protein sequence ID" value="KAJ9070650.1"/>
    <property type="molecule type" value="Genomic_DNA"/>
</dbReference>
<gene>
    <name evidence="1" type="ORF">DSO57_1005451</name>
</gene>
<proteinExistence type="predicted"/>
<protein>
    <submittedName>
        <fullName evidence="1">Uncharacterized protein</fullName>
    </submittedName>
</protein>
<evidence type="ECO:0000313" key="1">
    <source>
        <dbReference type="EMBL" id="KAJ9070650.1"/>
    </source>
</evidence>
<evidence type="ECO:0000313" key="2">
    <source>
        <dbReference type="Proteomes" id="UP001165960"/>
    </source>
</evidence>
<reference evidence="1" key="1">
    <citation type="submission" date="2022-04" db="EMBL/GenBank/DDBJ databases">
        <title>Genome of the entomopathogenic fungus Entomophthora muscae.</title>
        <authorList>
            <person name="Elya C."/>
            <person name="Lovett B.R."/>
            <person name="Lee E."/>
            <person name="Macias A.M."/>
            <person name="Hajek A.E."/>
            <person name="De Bivort B.L."/>
            <person name="Kasson M.T."/>
            <person name="De Fine Licht H.H."/>
            <person name="Stajich J.E."/>
        </authorList>
    </citation>
    <scope>NUCLEOTIDE SEQUENCE</scope>
    <source>
        <strain evidence="1">Berkeley</strain>
    </source>
</reference>
<dbReference type="Proteomes" id="UP001165960">
    <property type="component" value="Unassembled WGS sequence"/>
</dbReference>
<name>A0ACC2T832_9FUNG</name>
<sequence length="117" mass="12428">MSVMSLGPSIVAGGGGWLDCWAHLIMAGDAPRNVCPVRNSNRNFHHHHQGYLRLCGPCPRQHLGLVLAAPDSLAKCVLDVQVRLAAMLGHPALCDISLLQGACGGLWVGWPVSSWVG</sequence>
<keyword evidence="2" id="KW-1185">Reference proteome</keyword>
<organism evidence="1 2">
    <name type="scientific">Entomophthora muscae</name>
    <dbReference type="NCBI Taxonomy" id="34485"/>
    <lineage>
        <taxon>Eukaryota</taxon>
        <taxon>Fungi</taxon>
        <taxon>Fungi incertae sedis</taxon>
        <taxon>Zoopagomycota</taxon>
        <taxon>Entomophthoromycotina</taxon>
        <taxon>Entomophthoromycetes</taxon>
        <taxon>Entomophthorales</taxon>
        <taxon>Entomophthoraceae</taxon>
        <taxon>Entomophthora</taxon>
    </lineage>
</organism>
<accession>A0ACC2T832</accession>